<proteinExistence type="predicted"/>
<dbReference type="Proteomes" id="UP000826234">
    <property type="component" value="Unassembled WGS sequence"/>
</dbReference>
<accession>A0ABQ7TBV4</accession>
<evidence type="ECO:0000313" key="2">
    <source>
        <dbReference type="EMBL" id="KAH0627138.1"/>
    </source>
</evidence>
<protein>
    <submittedName>
        <fullName evidence="2">Uncharacterized protein</fullName>
    </submittedName>
</protein>
<gene>
    <name evidence="2" type="ORF">JD844_002556</name>
</gene>
<name>A0ABQ7TBV4_PHRPL</name>
<feature type="coiled-coil region" evidence="1">
    <location>
        <begin position="23"/>
        <end position="57"/>
    </location>
</feature>
<comment type="caution">
    <text evidence="2">The sequence shown here is derived from an EMBL/GenBank/DDBJ whole genome shotgun (WGS) entry which is preliminary data.</text>
</comment>
<evidence type="ECO:0000313" key="3">
    <source>
        <dbReference type="Proteomes" id="UP000826234"/>
    </source>
</evidence>
<keyword evidence="1" id="KW-0175">Coiled coil</keyword>
<keyword evidence="3" id="KW-1185">Reference proteome</keyword>
<organism evidence="2 3">
    <name type="scientific">Phrynosoma platyrhinos</name>
    <name type="common">Desert horned lizard</name>
    <dbReference type="NCBI Taxonomy" id="52577"/>
    <lineage>
        <taxon>Eukaryota</taxon>
        <taxon>Metazoa</taxon>
        <taxon>Chordata</taxon>
        <taxon>Craniata</taxon>
        <taxon>Vertebrata</taxon>
        <taxon>Euteleostomi</taxon>
        <taxon>Lepidosauria</taxon>
        <taxon>Squamata</taxon>
        <taxon>Bifurcata</taxon>
        <taxon>Unidentata</taxon>
        <taxon>Episquamata</taxon>
        <taxon>Toxicofera</taxon>
        <taxon>Iguania</taxon>
        <taxon>Phrynosomatidae</taxon>
        <taxon>Phrynosomatinae</taxon>
        <taxon>Phrynosoma</taxon>
    </lineage>
</organism>
<reference evidence="2 3" key="1">
    <citation type="journal article" date="2022" name="Gigascience">
        <title>A chromosome-level genome assembly and annotation of the desert horned lizard, Phrynosoma platyrhinos, provides insight into chromosomal rearrangements among reptiles.</title>
        <authorList>
            <person name="Koochekian N."/>
            <person name="Ascanio A."/>
            <person name="Farleigh K."/>
            <person name="Card D.C."/>
            <person name="Schield D.R."/>
            <person name="Castoe T.A."/>
            <person name="Jezkova T."/>
        </authorList>
    </citation>
    <scope>NUCLEOTIDE SEQUENCE [LARGE SCALE GENOMIC DNA]</scope>
    <source>
        <strain evidence="2">NK-2021</strain>
    </source>
</reference>
<dbReference type="EMBL" id="JAIPUX010000521">
    <property type="protein sequence ID" value="KAH0627138.1"/>
    <property type="molecule type" value="Genomic_DNA"/>
</dbReference>
<sequence>MLTLVYEYAICDFTEEEKANYLLEEKVVDFSSLKEQVDNLKSQLHGLRSDMKDITHRAVSDVLEGYTSKGITKWSIEKMLKKLMEKLDEDYVQMPDYALRSAGISGSGCYTFGSSFDILEIVALKT</sequence>
<evidence type="ECO:0000256" key="1">
    <source>
        <dbReference type="SAM" id="Coils"/>
    </source>
</evidence>